<keyword evidence="4" id="KW-1003">Cell membrane</keyword>
<dbReference type="PANTHER" id="PTHR11328">
    <property type="entry name" value="MAJOR FACILITATOR SUPERFAMILY DOMAIN-CONTAINING PROTEIN"/>
    <property type="match status" value="1"/>
</dbReference>
<dbReference type="RefSeq" id="XP_004348730.1">
    <property type="nucleotide sequence ID" value="XM_004348680.1"/>
</dbReference>
<dbReference type="InterPro" id="IPR001927">
    <property type="entry name" value="Na/Gal_symport"/>
</dbReference>
<dbReference type="OMA" id="AFAIGFN"/>
<evidence type="ECO:0000256" key="3">
    <source>
        <dbReference type="ARBA" id="ARBA00022448"/>
    </source>
</evidence>
<evidence type="ECO:0000256" key="4">
    <source>
        <dbReference type="ARBA" id="ARBA00022475"/>
    </source>
</evidence>
<dbReference type="GO" id="GO:0005886">
    <property type="term" value="C:plasma membrane"/>
    <property type="evidence" value="ECO:0007669"/>
    <property type="project" value="UniProtKB-SubCell"/>
</dbReference>
<dbReference type="Pfam" id="PF13347">
    <property type="entry name" value="MFS_2"/>
    <property type="match status" value="1"/>
</dbReference>
<feature type="transmembrane region" description="Helical" evidence="8">
    <location>
        <begin position="362"/>
        <end position="386"/>
    </location>
</feature>
<feature type="transmembrane region" description="Helical" evidence="8">
    <location>
        <begin position="98"/>
        <end position="122"/>
    </location>
</feature>
<comment type="subcellular location">
    <subcellularLocation>
        <location evidence="1">Cell membrane</location>
        <topology evidence="1">Multi-pass membrane protein</topology>
    </subcellularLocation>
</comment>
<feature type="transmembrane region" description="Helical" evidence="8">
    <location>
        <begin position="406"/>
        <end position="429"/>
    </location>
</feature>
<dbReference type="KEGG" id="acan:ACA1_035460"/>
<keyword evidence="5 8" id="KW-0812">Transmembrane</keyword>
<dbReference type="PANTHER" id="PTHR11328:SF24">
    <property type="entry name" value="MAJOR FACILITATOR SUPERFAMILY (MFS) PROFILE DOMAIN-CONTAINING PROTEIN"/>
    <property type="match status" value="1"/>
</dbReference>
<name>L8HCV9_ACACF</name>
<dbReference type="AlphaFoldDB" id="L8HCV9"/>
<sequence length="466" mass="53221">MPIYKKIAYGFGEVGPHVGAVIYSFFLQTFLLEVAEVGAYWFWDAITDPIIGHLSDRTTSAMGRRRPWLLWGAVPYAVAYFFLWQVPPWAEDGDAIAILWYLLVIFAYNTTFTCVAVPYRALTPDLTRDYDERTSLTMYRQFQALVSGVIFTFAHSIIIDSTDTYKDGYMLSALIFGIFIIFPPWVTFFTNKERYQRSQEEHVSRGVVQHFREILAMFRNRAFQIVTLLFLCCWLAINFITNNLFLYVKYALNLESHFSWLLLTIQGTAAVFLFFWSWVSRKIGKVNTYYIGMTVWTVVQIGLFFFEEGIHPSSMYIAGALAGVGVSIGFLIPWSMLPDVIELDELETGKRREGMFYSVYGLFQKVGLAVGVAASSWALGLAGYVAPTSDEEDVRTPQPEAVIYTLRVMIGPFPALLLILSFVAVYFYPITRERHEEIRLEIAARNKAIRESTRNNVDETATAETP</sequence>
<feature type="transmembrane region" description="Helical" evidence="8">
    <location>
        <begin position="68"/>
        <end position="86"/>
    </location>
</feature>
<feature type="transmembrane region" description="Helical" evidence="8">
    <location>
        <begin position="286"/>
        <end position="306"/>
    </location>
</feature>
<dbReference type="GO" id="GO:0008643">
    <property type="term" value="P:carbohydrate transport"/>
    <property type="evidence" value="ECO:0007669"/>
    <property type="project" value="InterPro"/>
</dbReference>
<evidence type="ECO:0000256" key="1">
    <source>
        <dbReference type="ARBA" id="ARBA00004651"/>
    </source>
</evidence>
<reference evidence="9 10" key="1">
    <citation type="journal article" date="2013" name="Genome Biol.">
        <title>Genome of Acanthamoeba castellanii highlights extensive lateral gene transfer and early evolution of tyrosine kinase signaling.</title>
        <authorList>
            <person name="Clarke M."/>
            <person name="Lohan A.J."/>
            <person name="Liu B."/>
            <person name="Lagkouvardos I."/>
            <person name="Roy S."/>
            <person name="Zafar N."/>
            <person name="Bertelli C."/>
            <person name="Schilde C."/>
            <person name="Kianianmomeni A."/>
            <person name="Burglin T.R."/>
            <person name="Frech C."/>
            <person name="Turcotte B."/>
            <person name="Kopec K.O."/>
            <person name="Synnott J.M."/>
            <person name="Choo C."/>
            <person name="Paponov I."/>
            <person name="Finkler A."/>
            <person name="Soon Heng Tan C."/>
            <person name="Hutchins A.P."/>
            <person name="Weinmeier T."/>
            <person name="Rattei T."/>
            <person name="Chu J.S."/>
            <person name="Gimenez G."/>
            <person name="Irimia M."/>
            <person name="Rigden D.J."/>
            <person name="Fitzpatrick D.A."/>
            <person name="Lorenzo-Morales J."/>
            <person name="Bateman A."/>
            <person name="Chiu C.H."/>
            <person name="Tang P."/>
            <person name="Hegemann P."/>
            <person name="Fromm H."/>
            <person name="Raoult D."/>
            <person name="Greub G."/>
            <person name="Miranda-Saavedra D."/>
            <person name="Chen N."/>
            <person name="Nash P."/>
            <person name="Ginger M.L."/>
            <person name="Horn M."/>
            <person name="Schaap P."/>
            <person name="Caler L."/>
            <person name="Loftus B."/>
        </authorList>
    </citation>
    <scope>NUCLEOTIDE SEQUENCE [LARGE SCALE GENOMIC DNA]</scope>
    <source>
        <strain evidence="9 10">Neff</strain>
    </source>
</reference>
<dbReference type="PROSITE" id="PS00872">
    <property type="entry name" value="NA_GALACTOSIDE_SYMP"/>
    <property type="match status" value="1"/>
</dbReference>
<gene>
    <name evidence="9" type="ORF">ACA1_035460</name>
</gene>
<accession>L8HCV9</accession>
<feature type="transmembrane region" description="Helical" evidence="8">
    <location>
        <begin position="171"/>
        <end position="189"/>
    </location>
</feature>
<dbReference type="EMBL" id="KB007886">
    <property type="protein sequence ID" value="ELR22216.1"/>
    <property type="molecule type" value="Genomic_DNA"/>
</dbReference>
<dbReference type="InterPro" id="IPR018043">
    <property type="entry name" value="Na/Gal_symport_CS"/>
</dbReference>
<dbReference type="VEuPathDB" id="AmoebaDB:ACA1_035460"/>
<keyword evidence="7 8" id="KW-0472">Membrane</keyword>
<keyword evidence="6 8" id="KW-1133">Transmembrane helix</keyword>
<proteinExistence type="inferred from homology"/>
<feature type="transmembrane region" description="Helical" evidence="8">
    <location>
        <begin position="142"/>
        <end position="159"/>
    </location>
</feature>
<dbReference type="Proteomes" id="UP000011083">
    <property type="component" value="Unassembled WGS sequence"/>
</dbReference>
<dbReference type="GO" id="GO:0015293">
    <property type="term" value="F:symporter activity"/>
    <property type="evidence" value="ECO:0007669"/>
    <property type="project" value="InterPro"/>
</dbReference>
<dbReference type="STRING" id="1257118.L8HCV9"/>
<feature type="transmembrane region" description="Helical" evidence="8">
    <location>
        <begin position="318"/>
        <end position="341"/>
    </location>
</feature>
<evidence type="ECO:0000256" key="8">
    <source>
        <dbReference type="SAM" id="Phobius"/>
    </source>
</evidence>
<dbReference type="SUPFAM" id="SSF103473">
    <property type="entry name" value="MFS general substrate transporter"/>
    <property type="match status" value="1"/>
</dbReference>
<evidence type="ECO:0000256" key="2">
    <source>
        <dbReference type="ARBA" id="ARBA00008335"/>
    </source>
</evidence>
<organism evidence="9 10">
    <name type="scientific">Acanthamoeba castellanii (strain ATCC 30010 / Neff)</name>
    <dbReference type="NCBI Taxonomy" id="1257118"/>
    <lineage>
        <taxon>Eukaryota</taxon>
        <taxon>Amoebozoa</taxon>
        <taxon>Discosea</taxon>
        <taxon>Longamoebia</taxon>
        <taxon>Centramoebida</taxon>
        <taxon>Acanthamoebidae</taxon>
        <taxon>Acanthamoeba</taxon>
    </lineage>
</organism>
<evidence type="ECO:0000313" key="9">
    <source>
        <dbReference type="EMBL" id="ELR22216.1"/>
    </source>
</evidence>
<feature type="transmembrane region" description="Helical" evidence="8">
    <location>
        <begin position="260"/>
        <end position="279"/>
    </location>
</feature>
<keyword evidence="3" id="KW-0813">Transport</keyword>
<dbReference type="InterPro" id="IPR039672">
    <property type="entry name" value="MFS_2"/>
</dbReference>
<dbReference type="Gene3D" id="1.20.1250.20">
    <property type="entry name" value="MFS general substrate transporter like domains"/>
    <property type="match status" value="2"/>
</dbReference>
<dbReference type="GeneID" id="14923144"/>
<evidence type="ECO:0000256" key="5">
    <source>
        <dbReference type="ARBA" id="ARBA00022692"/>
    </source>
</evidence>
<dbReference type="CDD" id="cd17332">
    <property type="entry name" value="MFS_MelB_like"/>
    <property type="match status" value="1"/>
</dbReference>
<evidence type="ECO:0000256" key="6">
    <source>
        <dbReference type="ARBA" id="ARBA00022989"/>
    </source>
</evidence>
<evidence type="ECO:0000256" key="7">
    <source>
        <dbReference type="ARBA" id="ARBA00023136"/>
    </source>
</evidence>
<protein>
    <submittedName>
        <fullName evidence="9">Sugar (GlycosidePentoside-hexuronide) transporter, putative</fullName>
    </submittedName>
</protein>
<dbReference type="GO" id="GO:0006814">
    <property type="term" value="P:sodium ion transport"/>
    <property type="evidence" value="ECO:0007669"/>
    <property type="project" value="InterPro"/>
</dbReference>
<feature type="transmembrane region" description="Helical" evidence="8">
    <location>
        <begin position="222"/>
        <end position="240"/>
    </location>
</feature>
<comment type="similarity">
    <text evidence="2">Belongs to the major facilitator superfamily.</text>
</comment>
<dbReference type="NCBIfam" id="TIGR00792">
    <property type="entry name" value="gph"/>
    <property type="match status" value="1"/>
</dbReference>
<dbReference type="InterPro" id="IPR036259">
    <property type="entry name" value="MFS_trans_sf"/>
</dbReference>
<keyword evidence="10" id="KW-1185">Reference proteome</keyword>
<evidence type="ECO:0000313" key="10">
    <source>
        <dbReference type="Proteomes" id="UP000011083"/>
    </source>
</evidence>
<dbReference type="OrthoDB" id="197206at2759"/>